<dbReference type="PANTHER" id="PTHR45636:SF52">
    <property type="entry name" value="PAIRED DOMAIN-CONTAINING PROTEIN"/>
    <property type="match status" value="1"/>
</dbReference>
<evidence type="ECO:0000256" key="3">
    <source>
        <dbReference type="ARBA" id="ARBA00023015"/>
    </source>
</evidence>
<organism evidence="7 8">
    <name type="scientific">Roseomonas gilardii</name>
    <dbReference type="NCBI Taxonomy" id="257708"/>
    <lineage>
        <taxon>Bacteria</taxon>
        <taxon>Pseudomonadati</taxon>
        <taxon>Pseudomonadota</taxon>
        <taxon>Alphaproteobacteria</taxon>
        <taxon>Acetobacterales</taxon>
        <taxon>Roseomonadaceae</taxon>
        <taxon>Roseomonas</taxon>
    </lineage>
</organism>
<keyword evidence="1" id="KW-0217">Developmental protein</keyword>
<keyword evidence="8" id="KW-1185">Reference proteome</keyword>
<keyword evidence="5" id="KW-0804">Transcription</keyword>
<dbReference type="PRINTS" id="PR00027">
    <property type="entry name" value="PAIREDBOX"/>
</dbReference>
<name>A0ABU3MLS0_9PROT</name>
<dbReference type="Proteomes" id="UP001258945">
    <property type="component" value="Unassembled WGS sequence"/>
</dbReference>
<sequence length="114" mass="12791">MRPYSEDLRERAVRRAEAGETIREIAAALRISPSCVSKWCKRQRETGSLAPGQMGGHKPRTLMGEHAEWLRARVAEGSFTTRGLTAELAARGIKTDRRAVWVFLHAEGLSFKKN</sequence>
<keyword evidence="2" id="KW-0563">Paired box</keyword>
<evidence type="ECO:0000313" key="7">
    <source>
        <dbReference type="EMBL" id="MDT8333832.1"/>
    </source>
</evidence>
<keyword evidence="4" id="KW-0238">DNA-binding</keyword>
<dbReference type="InterPro" id="IPR009057">
    <property type="entry name" value="Homeodomain-like_sf"/>
</dbReference>
<dbReference type="InterPro" id="IPR043565">
    <property type="entry name" value="PAX_fam"/>
</dbReference>
<dbReference type="Pfam" id="PF00292">
    <property type="entry name" value="PAX"/>
    <property type="match status" value="1"/>
</dbReference>
<proteinExistence type="predicted"/>
<evidence type="ECO:0000256" key="5">
    <source>
        <dbReference type="ARBA" id="ARBA00023163"/>
    </source>
</evidence>
<keyword evidence="3" id="KW-0805">Transcription regulation</keyword>
<gene>
    <name evidence="7" type="ORF">RQ831_22505</name>
</gene>
<accession>A0ABU3MLS0</accession>
<dbReference type="InterPro" id="IPR001523">
    <property type="entry name" value="Paired_dom"/>
</dbReference>
<evidence type="ECO:0000259" key="6">
    <source>
        <dbReference type="PROSITE" id="PS51057"/>
    </source>
</evidence>
<dbReference type="PANTHER" id="PTHR45636">
    <property type="entry name" value="PAIRED BOX PROTEIN PAX-6-RELATED-RELATED"/>
    <property type="match status" value="1"/>
</dbReference>
<dbReference type="InterPro" id="IPR036388">
    <property type="entry name" value="WH-like_DNA-bd_sf"/>
</dbReference>
<protein>
    <submittedName>
        <fullName evidence="7">Transposase</fullName>
    </submittedName>
</protein>
<dbReference type="SUPFAM" id="SSF46689">
    <property type="entry name" value="Homeodomain-like"/>
    <property type="match status" value="1"/>
</dbReference>
<feature type="domain" description="Paired" evidence="6">
    <location>
        <begin position="1"/>
        <end position="114"/>
    </location>
</feature>
<evidence type="ECO:0000256" key="2">
    <source>
        <dbReference type="ARBA" id="ARBA00022724"/>
    </source>
</evidence>
<reference evidence="7 8" key="1">
    <citation type="journal article" date="2019" name="Microb. Pathog.">
        <title>Comparison of VITEK 2, MALDI-TOF MS, 16S rRNA gene sequencing, and whole-genome sequencing for identification of Roseomonas mucosa.</title>
        <authorList>
            <person name="Rudolph W.W."/>
            <person name="Gunzer F."/>
            <person name="Trauth M."/>
            <person name="Bunk B."/>
            <person name="Bigge R."/>
            <person name="Schrottner P."/>
        </authorList>
    </citation>
    <scope>NUCLEOTIDE SEQUENCE [LARGE SCALE GENOMIC DNA]</scope>
    <source>
        <strain evidence="7 8">DSM 103800</strain>
    </source>
</reference>
<evidence type="ECO:0000313" key="8">
    <source>
        <dbReference type="Proteomes" id="UP001258945"/>
    </source>
</evidence>
<dbReference type="PROSITE" id="PS51057">
    <property type="entry name" value="PAIRED_2"/>
    <property type="match status" value="1"/>
</dbReference>
<dbReference type="Gene3D" id="1.10.10.10">
    <property type="entry name" value="Winged helix-like DNA-binding domain superfamily/Winged helix DNA-binding domain"/>
    <property type="match status" value="1"/>
</dbReference>
<comment type="caution">
    <text evidence="7">The sequence shown here is derived from an EMBL/GenBank/DDBJ whole genome shotgun (WGS) entry which is preliminary data.</text>
</comment>
<dbReference type="EMBL" id="JAVVDO010000080">
    <property type="protein sequence ID" value="MDT8333832.1"/>
    <property type="molecule type" value="Genomic_DNA"/>
</dbReference>
<evidence type="ECO:0000256" key="1">
    <source>
        <dbReference type="ARBA" id="ARBA00022473"/>
    </source>
</evidence>
<evidence type="ECO:0000256" key="4">
    <source>
        <dbReference type="ARBA" id="ARBA00023125"/>
    </source>
</evidence>